<dbReference type="AlphaFoldDB" id="A0A034VB01"/>
<dbReference type="EMBL" id="GAKP01019983">
    <property type="protein sequence ID" value="JAC38969.1"/>
    <property type="molecule type" value="Transcribed_RNA"/>
</dbReference>
<dbReference type="EMBL" id="GAKP01019980">
    <property type="protein sequence ID" value="JAC38972.1"/>
    <property type="molecule type" value="Transcribed_RNA"/>
</dbReference>
<organism evidence="2">
    <name type="scientific">Bactrocera dorsalis</name>
    <name type="common">Oriental fruit fly</name>
    <name type="synonym">Dacus dorsalis</name>
    <dbReference type="NCBI Taxonomy" id="27457"/>
    <lineage>
        <taxon>Eukaryota</taxon>
        <taxon>Metazoa</taxon>
        <taxon>Ecdysozoa</taxon>
        <taxon>Arthropoda</taxon>
        <taxon>Hexapoda</taxon>
        <taxon>Insecta</taxon>
        <taxon>Pterygota</taxon>
        <taxon>Neoptera</taxon>
        <taxon>Endopterygota</taxon>
        <taxon>Diptera</taxon>
        <taxon>Brachycera</taxon>
        <taxon>Muscomorpha</taxon>
        <taxon>Tephritoidea</taxon>
        <taxon>Tephritidae</taxon>
        <taxon>Bactrocera</taxon>
        <taxon>Bactrocera</taxon>
    </lineage>
</organism>
<sequence>MGQEISQQKKCSIISRHKTHQQAPQSLQPHPIRDATKNPKPSTTFTTSNGKYTRHSQEFQSVYAPSSSISTTSSSSTDDEHYRLRQKYNLNKQTYEKFRASKKLSLISSTTDQSTSTSNSASTNSSSSTYQNSKSSEPTYNNIVRKPSQYKRKSSSSTDSGIYYASCHCASSFLSSSATSSSSLCSTSACGCSTSVASSSNQSRSSLDQKKNYLCRHLYIKSYLDILEEDEKARAHFKSAKPGGIRNYKPKILSDSALSTSAPQSTGFSISSNNLKLREKCKEDPWI</sequence>
<feature type="region of interest" description="Disordered" evidence="1">
    <location>
        <begin position="1"/>
        <end position="81"/>
    </location>
</feature>
<feature type="compositionally biased region" description="Low complexity" evidence="1">
    <location>
        <begin position="66"/>
        <end position="76"/>
    </location>
</feature>
<evidence type="ECO:0000313" key="2">
    <source>
        <dbReference type="EMBL" id="JAC38975.1"/>
    </source>
</evidence>
<feature type="region of interest" description="Disordered" evidence="1">
    <location>
        <begin position="108"/>
        <end position="157"/>
    </location>
</feature>
<name>A0A034VB01_BACDO</name>
<feature type="compositionally biased region" description="Low complexity" evidence="1">
    <location>
        <begin position="108"/>
        <end position="136"/>
    </location>
</feature>
<dbReference type="EMBL" id="GAKP01019986">
    <property type="protein sequence ID" value="JAC38966.1"/>
    <property type="molecule type" value="Transcribed_RNA"/>
</dbReference>
<accession>A0A034VB01</accession>
<evidence type="ECO:0000256" key="1">
    <source>
        <dbReference type="SAM" id="MobiDB-lite"/>
    </source>
</evidence>
<feature type="compositionally biased region" description="Polar residues" evidence="1">
    <location>
        <begin position="39"/>
        <end position="51"/>
    </location>
</feature>
<dbReference type="OrthoDB" id="8014143at2759"/>
<dbReference type="EMBL" id="GAKP01019977">
    <property type="protein sequence ID" value="JAC38975.1"/>
    <property type="molecule type" value="Transcribed_RNA"/>
</dbReference>
<feature type="compositionally biased region" description="Polar residues" evidence="1">
    <location>
        <begin position="1"/>
        <end position="10"/>
    </location>
</feature>
<proteinExistence type="predicted"/>
<reference evidence="2" key="1">
    <citation type="journal article" date="2014" name="BMC Genomics">
        <title>Characterizing the developmental transcriptome of the oriental fruit fly, Bactrocera dorsalis (Diptera: Tephritidae) through comparative genomic analysis with Drosophila melanogaster utilizing modENCODE datasets.</title>
        <authorList>
            <person name="Geib S.M."/>
            <person name="Calla B."/>
            <person name="Hall B."/>
            <person name="Hou S."/>
            <person name="Manoukis N.C."/>
        </authorList>
    </citation>
    <scope>NUCLEOTIDE SEQUENCE</scope>
    <source>
        <strain evidence="2">Punador</strain>
    </source>
</reference>
<protein>
    <submittedName>
        <fullName evidence="2">Uncharacterized protein</fullName>
    </submittedName>
</protein>